<feature type="compositionally biased region" description="Low complexity" evidence="7">
    <location>
        <begin position="12"/>
        <end position="24"/>
    </location>
</feature>
<dbReference type="EMBL" id="LT554890">
    <property type="protein sequence ID" value="SAM08304.1"/>
    <property type="molecule type" value="Genomic_DNA"/>
</dbReference>
<dbReference type="OrthoDB" id="302966at2759"/>
<gene>
    <name evidence="9" type="primary">ABSGL_13966.1 scaffold 14344</name>
</gene>
<dbReference type="Gene3D" id="3.30.40.10">
    <property type="entry name" value="Zinc/RING finger domain, C3HC4 (zinc finger)"/>
    <property type="match status" value="1"/>
</dbReference>
<feature type="compositionally biased region" description="Low complexity" evidence="7">
    <location>
        <begin position="53"/>
        <end position="68"/>
    </location>
</feature>
<keyword evidence="2" id="KW-0963">Cytoplasm</keyword>
<dbReference type="GO" id="GO:0000976">
    <property type="term" value="F:transcription cis-regulatory region binding"/>
    <property type="evidence" value="ECO:0007669"/>
    <property type="project" value="TreeGrafter"/>
</dbReference>
<feature type="compositionally biased region" description="Basic and acidic residues" evidence="7">
    <location>
        <begin position="653"/>
        <end position="663"/>
    </location>
</feature>
<keyword evidence="4 6" id="KW-0863">Zinc-finger</keyword>
<dbReference type="InParanoid" id="A0A168SE62"/>
<dbReference type="PANTHER" id="PTHR12983:SF9">
    <property type="entry name" value="E3 UBIQUITIN-PROTEIN LIGASE RNF10"/>
    <property type="match status" value="1"/>
</dbReference>
<keyword evidence="5" id="KW-0862">Zinc</keyword>
<dbReference type="SUPFAM" id="SSF57850">
    <property type="entry name" value="RING/U-box"/>
    <property type="match status" value="1"/>
</dbReference>
<feature type="compositionally biased region" description="Basic residues" evidence="7">
    <location>
        <begin position="736"/>
        <end position="745"/>
    </location>
</feature>
<reference evidence="9" key="1">
    <citation type="submission" date="2016-04" db="EMBL/GenBank/DDBJ databases">
        <authorList>
            <person name="Evans L.H."/>
            <person name="Alamgir A."/>
            <person name="Owens N."/>
            <person name="Weber N.D."/>
            <person name="Virtaneva K."/>
            <person name="Barbian K."/>
            <person name="Babar A."/>
            <person name="Rosenke K."/>
        </authorList>
    </citation>
    <scope>NUCLEOTIDE SEQUENCE [LARGE SCALE GENOMIC DNA]</scope>
    <source>
        <strain evidence="9">CBS 101.48</strain>
    </source>
</reference>
<protein>
    <recommendedName>
        <fullName evidence="8">RING-type domain-containing protein</fullName>
    </recommendedName>
</protein>
<feature type="domain" description="RING-type" evidence="8">
    <location>
        <begin position="223"/>
        <end position="266"/>
    </location>
</feature>
<feature type="region of interest" description="Disordered" evidence="7">
    <location>
        <begin position="1"/>
        <end position="126"/>
    </location>
</feature>
<feature type="region of interest" description="Disordered" evidence="7">
    <location>
        <begin position="695"/>
        <end position="745"/>
    </location>
</feature>
<keyword evidence="10" id="KW-1185">Reference proteome</keyword>
<evidence type="ECO:0000313" key="10">
    <source>
        <dbReference type="Proteomes" id="UP000078561"/>
    </source>
</evidence>
<dbReference type="PANTHER" id="PTHR12983">
    <property type="entry name" value="RING FINGER 10 FAMILY MEMBER"/>
    <property type="match status" value="1"/>
</dbReference>
<evidence type="ECO:0000256" key="6">
    <source>
        <dbReference type="PROSITE-ProRule" id="PRU00175"/>
    </source>
</evidence>
<dbReference type="InterPro" id="IPR001841">
    <property type="entry name" value="Znf_RING"/>
</dbReference>
<dbReference type="Proteomes" id="UP000078561">
    <property type="component" value="Unassembled WGS sequence"/>
</dbReference>
<feature type="region of interest" description="Disordered" evidence="7">
    <location>
        <begin position="149"/>
        <end position="174"/>
    </location>
</feature>
<feature type="compositionally biased region" description="Low complexity" evidence="7">
    <location>
        <begin position="87"/>
        <end position="99"/>
    </location>
</feature>
<dbReference type="GO" id="GO:0008270">
    <property type="term" value="F:zinc ion binding"/>
    <property type="evidence" value="ECO:0007669"/>
    <property type="project" value="UniProtKB-KW"/>
</dbReference>
<evidence type="ECO:0000256" key="2">
    <source>
        <dbReference type="ARBA" id="ARBA00022490"/>
    </source>
</evidence>
<feature type="region of interest" description="Disordered" evidence="7">
    <location>
        <begin position="644"/>
        <end position="663"/>
    </location>
</feature>
<evidence type="ECO:0000256" key="7">
    <source>
        <dbReference type="SAM" id="MobiDB-lite"/>
    </source>
</evidence>
<feature type="compositionally biased region" description="Polar residues" evidence="7">
    <location>
        <begin position="505"/>
        <end position="516"/>
    </location>
</feature>
<feature type="compositionally biased region" description="Low complexity" evidence="7">
    <location>
        <begin position="288"/>
        <end position="300"/>
    </location>
</feature>
<feature type="region of interest" description="Disordered" evidence="7">
    <location>
        <begin position="288"/>
        <end position="308"/>
    </location>
</feature>
<organism evidence="9">
    <name type="scientific">Absidia glauca</name>
    <name type="common">Pin mould</name>
    <dbReference type="NCBI Taxonomy" id="4829"/>
    <lineage>
        <taxon>Eukaryota</taxon>
        <taxon>Fungi</taxon>
        <taxon>Fungi incertae sedis</taxon>
        <taxon>Mucoromycota</taxon>
        <taxon>Mucoromycotina</taxon>
        <taxon>Mucoromycetes</taxon>
        <taxon>Mucorales</taxon>
        <taxon>Cunninghamellaceae</taxon>
        <taxon>Absidia</taxon>
    </lineage>
</organism>
<dbReference type="FunCoup" id="A0A168SE62">
    <property type="interactions" value="383"/>
</dbReference>
<dbReference type="InterPro" id="IPR039739">
    <property type="entry name" value="MAG2/RNF10"/>
</dbReference>
<dbReference type="SMART" id="SM00184">
    <property type="entry name" value="RING"/>
    <property type="match status" value="1"/>
</dbReference>
<accession>A0A168SE62</accession>
<evidence type="ECO:0000259" key="8">
    <source>
        <dbReference type="PROSITE" id="PS50089"/>
    </source>
</evidence>
<proteinExistence type="predicted"/>
<evidence type="ECO:0000313" key="9">
    <source>
        <dbReference type="EMBL" id="SAM08304.1"/>
    </source>
</evidence>
<dbReference type="AlphaFoldDB" id="A0A168SE62"/>
<dbReference type="PROSITE" id="PS50089">
    <property type="entry name" value="ZF_RING_2"/>
    <property type="match status" value="1"/>
</dbReference>
<dbReference type="OMA" id="PRWKKCP"/>
<dbReference type="Pfam" id="PF00097">
    <property type="entry name" value="zf-C3HC4"/>
    <property type="match status" value="1"/>
</dbReference>
<feature type="region of interest" description="Disordered" evidence="7">
    <location>
        <begin position="498"/>
        <end position="528"/>
    </location>
</feature>
<feature type="compositionally biased region" description="Polar residues" evidence="7">
    <location>
        <begin position="111"/>
        <end position="120"/>
    </location>
</feature>
<dbReference type="InterPro" id="IPR018957">
    <property type="entry name" value="Znf_C3HC4_RING-type"/>
</dbReference>
<dbReference type="CDD" id="cd16536">
    <property type="entry name" value="RING-HC_RNF10"/>
    <property type="match status" value="1"/>
</dbReference>
<evidence type="ECO:0000256" key="1">
    <source>
        <dbReference type="ARBA" id="ARBA00004496"/>
    </source>
</evidence>
<name>A0A168SE62_ABSGL</name>
<dbReference type="InterPro" id="IPR013083">
    <property type="entry name" value="Znf_RING/FYVE/PHD"/>
</dbReference>
<dbReference type="InterPro" id="IPR017907">
    <property type="entry name" value="Znf_RING_CS"/>
</dbReference>
<feature type="region of interest" description="Disordered" evidence="7">
    <location>
        <begin position="449"/>
        <end position="475"/>
    </location>
</feature>
<evidence type="ECO:0000256" key="3">
    <source>
        <dbReference type="ARBA" id="ARBA00022723"/>
    </source>
</evidence>
<evidence type="ECO:0000256" key="5">
    <source>
        <dbReference type="ARBA" id="ARBA00022833"/>
    </source>
</evidence>
<dbReference type="GO" id="GO:0005737">
    <property type="term" value="C:cytoplasm"/>
    <property type="evidence" value="ECO:0007669"/>
    <property type="project" value="UniProtKB-SubCell"/>
</dbReference>
<comment type="subcellular location">
    <subcellularLocation>
        <location evidence="1">Cytoplasm</location>
    </subcellularLocation>
</comment>
<sequence>MNANAPAFTPGSNNNAPSSSSSPALADTTNKSTSAKEGGGSSTKSNGKPHANTPQQRSRQPQSSARTRFPTPAAGTTNHQQQKDHTSSSNTNTRNNHAAAKNKTRRPPRNTPGSSQTAESSGMLEVDQHHRQDVTADKKGRVSLNHLLSFSFPERQQQPAYTPRRQKPTSYQPFNKERFVNANFRFVVKPFGNYLTNIIEPDSNFDWDSIEQVLITGEEALSCPICLSPPTAARVTKCGHAFCLNCILHYLDLREPKKHWRKCPICWESVYARDLKSVRNVHPFAVSRPVSSSTGESSSSPAKTTINPANVTEGDTVDLCLMQRSSKSTLALPLSDTWPINDDLYNRHQNRGDTTSLTLMPWHFTPNVMLFGRFMLASPDYLLMENDRDIRELKTALKDAKDWGSAEDIPFIEAGLRQLGLEAEAIGTMYTNKTLETAVQSAEHLLDQAKSSHPHLPRQNEKSSTASHTIHEQPPAIVDENDIPEAYRQHHLQRAGTDDIPSLAAPTNGSNPSANPQKEQQQHHLQRQSPTNEFYFYQAKDGQHIYLHPLDIRILKHEYGDYQNFPPLLQVKTRGVEETTLTEDIRHRCKYIGHLPLACDVTFIEVDLKPLVSKETLHHFQGELKLRNKKRQDRIKREEKAIKISAKKQHSRQIQDTRREERARMEDDPFFKTYQPMTMEENDRLLQEALETSALEAQQHQHQPKTVWGTPVVSGTDEPSDSQPQEWAEHIVITQGRRKPKGKRK</sequence>
<dbReference type="GO" id="GO:0045944">
    <property type="term" value="P:positive regulation of transcription by RNA polymerase II"/>
    <property type="evidence" value="ECO:0007669"/>
    <property type="project" value="TreeGrafter"/>
</dbReference>
<dbReference type="PROSITE" id="PS00518">
    <property type="entry name" value="ZF_RING_1"/>
    <property type="match status" value="1"/>
</dbReference>
<dbReference type="STRING" id="4829.A0A168SE62"/>
<evidence type="ECO:0000256" key="4">
    <source>
        <dbReference type="ARBA" id="ARBA00022771"/>
    </source>
</evidence>
<keyword evidence="3" id="KW-0479">Metal-binding</keyword>